<dbReference type="GO" id="GO:0016787">
    <property type="term" value="F:hydrolase activity"/>
    <property type="evidence" value="ECO:0007669"/>
    <property type="project" value="UniProtKB-KW"/>
</dbReference>
<keyword evidence="1" id="KW-0732">Signal</keyword>
<feature type="signal peptide" evidence="1">
    <location>
        <begin position="1"/>
        <end position="20"/>
    </location>
</feature>
<feature type="chain" id="PRO_5046389997" evidence="1">
    <location>
        <begin position="21"/>
        <end position="347"/>
    </location>
</feature>
<accession>A0ABT5HLD3</accession>
<feature type="domain" description="AB hydrolase-1" evidence="2">
    <location>
        <begin position="61"/>
        <end position="323"/>
    </location>
</feature>
<dbReference type="Proteomes" id="UP001218579">
    <property type="component" value="Unassembled WGS sequence"/>
</dbReference>
<dbReference type="Gene3D" id="3.40.50.1820">
    <property type="entry name" value="alpha/beta hydrolase"/>
    <property type="match status" value="1"/>
</dbReference>
<evidence type="ECO:0000313" key="3">
    <source>
        <dbReference type="EMBL" id="MDC7677055.1"/>
    </source>
</evidence>
<name>A0ABT5HLD3_9CAUL</name>
<reference evidence="3 4" key="1">
    <citation type="submission" date="2023-01" db="EMBL/GenBank/DDBJ databases">
        <title>Novel species of the genus Asticcacaulis isolated from rivers.</title>
        <authorList>
            <person name="Lu H."/>
        </authorList>
    </citation>
    <scope>NUCLEOTIDE SEQUENCE [LARGE SCALE GENOMIC DNA]</scope>
    <source>
        <strain evidence="3 4">LKC15W</strain>
    </source>
</reference>
<keyword evidence="3" id="KW-0378">Hydrolase</keyword>
<dbReference type="SUPFAM" id="SSF53474">
    <property type="entry name" value="alpha/beta-Hydrolases"/>
    <property type="match status" value="1"/>
</dbReference>
<sequence>MFRVITAAMLAAIWSGVATAQTPASYKPADSHINPELLTPQLTDVGRGRRMHMACEGIGSPTVVFDQGGEGAIPNWRFVQPYIAKITRTCVYDRAGFGLSDPPTVPITGTSTTDDLRTLLKLRGETKPIVIVGHSIGGFYGTLYTNRFPDHVAGLVLVDPGFAGQNNPANPEDRRKLVEDIDKGNGELAKCAQMAREKRLTGDDLKGCFKLPGGMSETEKAYTVQALIDPKWHEAELSQSLNYFPSAEHPESLMWREERLTRRDYGDLPLVVLSAGRMYRDASYSDAGFAEFTTGWRAGHEQLAKRSTRGEFIFIPDAGHFIQRNRPDIVIDAITRVVEMARKDAKP</sequence>
<dbReference type="InterPro" id="IPR000073">
    <property type="entry name" value="AB_hydrolase_1"/>
</dbReference>
<dbReference type="PANTHER" id="PTHR43798:SF33">
    <property type="entry name" value="HYDROLASE, PUTATIVE (AFU_ORTHOLOGUE AFUA_2G14860)-RELATED"/>
    <property type="match status" value="1"/>
</dbReference>
<dbReference type="RefSeq" id="WP_272745362.1">
    <property type="nucleotide sequence ID" value="NZ_JAQQKV010000002.1"/>
</dbReference>
<protein>
    <submittedName>
        <fullName evidence="3">Alpha/beta hydrolase</fullName>
    </submittedName>
</protein>
<dbReference type="InterPro" id="IPR050266">
    <property type="entry name" value="AB_hydrolase_sf"/>
</dbReference>
<dbReference type="Pfam" id="PF00561">
    <property type="entry name" value="Abhydrolase_1"/>
    <property type="match status" value="1"/>
</dbReference>
<evidence type="ECO:0000259" key="2">
    <source>
        <dbReference type="Pfam" id="PF00561"/>
    </source>
</evidence>
<dbReference type="PANTHER" id="PTHR43798">
    <property type="entry name" value="MONOACYLGLYCEROL LIPASE"/>
    <property type="match status" value="1"/>
</dbReference>
<dbReference type="EMBL" id="JAQQKV010000002">
    <property type="protein sequence ID" value="MDC7677055.1"/>
    <property type="molecule type" value="Genomic_DNA"/>
</dbReference>
<evidence type="ECO:0000256" key="1">
    <source>
        <dbReference type="SAM" id="SignalP"/>
    </source>
</evidence>
<comment type="caution">
    <text evidence="3">The sequence shown here is derived from an EMBL/GenBank/DDBJ whole genome shotgun (WGS) entry which is preliminary data.</text>
</comment>
<gene>
    <name evidence="3" type="ORF">PQU98_13000</name>
</gene>
<keyword evidence="4" id="KW-1185">Reference proteome</keyword>
<dbReference type="InterPro" id="IPR029058">
    <property type="entry name" value="AB_hydrolase_fold"/>
</dbReference>
<evidence type="ECO:0000313" key="4">
    <source>
        <dbReference type="Proteomes" id="UP001218579"/>
    </source>
</evidence>
<organism evidence="3 4">
    <name type="scientific">Asticcacaulis machinosus</name>
    <dbReference type="NCBI Taxonomy" id="2984211"/>
    <lineage>
        <taxon>Bacteria</taxon>
        <taxon>Pseudomonadati</taxon>
        <taxon>Pseudomonadota</taxon>
        <taxon>Alphaproteobacteria</taxon>
        <taxon>Caulobacterales</taxon>
        <taxon>Caulobacteraceae</taxon>
        <taxon>Asticcacaulis</taxon>
    </lineage>
</organism>
<proteinExistence type="predicted"/>